<gene>
    <name evidence="2" type="ORF">C5F46_00860</name>
</gene>
<organism evidence="2 3">
    <name type="scientific">Phaeovulum veldkampii DSM 11550</name>
    <dbReference type="NCBI Taxonomy" id="1185920"/>
    <lineage>
        <taxon>Bacteria</taxon>
        <taxon>Pseudomonadati</taxon>
        <taxon>Pseudomonadota</taxon>
        <taxon>Alphaproteobacteria</taxon>
        <taxon>Rhodobacterales</taxon>
        <taxon>Paracoccaceae</taxon>
        <taxon>Phaeovulum</taxon>
    </lineage>
</organism>
<comment type="caution">
    <text evidence="2">The sequence shown here is derived from an EMBL/GenBank/DDBJ whole genome shotgun (WGS) entry which is preliminary data.</text>
</comment>
<accession>A0A2T4JN71</accession>
<feature type="signal peptide" evidence="1">
    <location>
        <begin position="1"/>
        <end position="19"/>
    </location>
</feature>
<proteinExistence type="predicted"/>
<dbReference type="OrthoDB" id="8448795at2"/>
<dbReference type="RefSeq" id="WP_107323493.1">
    <property type="nucleotide sequence ID" value="NZ_NHSP01000092.1"/>
</dbReference>
<protein>
    <submittedName>
        <fullName evidence="2">Uncharacterized protein</fullName>
    </submittedName>
</protein>
<feature type="chain" id="PRO_5015697850" evidence="1">
    <location>
        <begin position="20"/>
        <end position="151"/>
    </location>
</feature>
<dbReference type="AlphaFoldDB" id="A0A2T4JN71"/>
<reference evidence="2 3" key="1">
    <citation type="submission" date="2018-03" db="EMBL/GenBank/DDBJ databases">
        <title>Rhodobacter veldkampii.</title>
        <authorList>
            <person name="Meyer T.E."/>
            <person name="Miller S."/>
            <person name="Lodha T."/>
            <person name="Gandham S."/>
            <person name="Chintalapati S."/>
            <person name="Chintalapati V.R."/>
        </authorList>
    </citation>
    <scope>NUCLEOTIDE SEQUENCE [LARGE SCALE GENOMIC DNA]</scope>
    <source>
        <strain evidence="2 3">DSM 11550</strain>
    </source>
</reference>
<dbReference type="EMBL" id="PZKF01000001">
    <property type="protein sequence ID" value="PTE19362.1"/>
    <property type="molecule type" value="Genomic_DNA"/>
</dbReference>
<name>A0A2T4JN71_9RHOB</name>
<keyword evidence="1" id="KW-0732">Signal</keyword>
<evidence type="ECO:0000256" key="1">
    <source>
        <dbReference type="SAM" id="SignalP"/>
    </source>
</evidence>
<sequence>MTLRALLALAVLFPVAACGGGGDMRLYPTQGPIADADPSRVIAVSVDKDTDTSGMIKFRLPKPEKARCKGTWTSVAPKIISRERGLSLSLRNPGGEMNRSTEDVGGVNSGEIYAVCNNGARVQGNFIMGSGTESGTGTATDTLGNSYKLLF</sequence>
<evidence type="ECO:0000313" key="2">
    <source>
        <dbReference type="EMBL" id="PTE19362.1"/>
    </source>
</evidence>
<keyword evidence="3" id="KW-1185">Reference proteome</keyword>
<evidence type="ECO:0000313" key="3">
    <source>
        <dbReference type="Proteomes" id="UP000241899"/>
    </source>
</evidence>
<dbReference type="Proteomes" id="UP000241899">
    <property type="component" value="Unassembled WGS sequence"/>
</dbReference>